<reference evidence="2" key="1">
    <citation type="journal article" date="2020" name="Stud. Mycol.">
        <title>101 Dothideomycetes genomes: a test case for predicting lifestyles and emergence of pathogens.</title>
        <authorList>
            <person name="Haridas S."/>
            <person name="Albert R."/>
            <person name="Binder M."/>
            <person name="Bloem J."/>
            <person name="Labutti K."/>
            <person name="Salamov A."/>
            <person name="Andreopoulos B."/>
            <person name="Baker S."/>
            <person name="Barry K."/>
            <person name="Bills G."/>
            <person name="Bluhm B."/>
            <person name="Cannon C."/>
            <person name="Castanera R."/>
            <person name="Culley D."/>
            <person name="Daum C."/>
            <person name="Ezra D."/>
            <person name="Gonzalez J."/>
            <person name="Henrissat B."/>
            <person name="Kuo A."/>
            <person name="Liang C."/>
            <person name="Lipzen A."/>
            <person name="Lutzoni F."/>
            <person name="Magnuson J."/>
            <person name="Mondo S."/>
            <person name="Nolan M."/>
            <person name="Ohm R."/>
            <person name="Pangilinan J."/>
            <person name="Park H.-J."/>
            <person name="Ramirez L."/>
            <person name="Alfaro M."/>
            <person name="Sun H."/>
            <person name="Tritt A."/>
            <person name="Yoshinaga Y."/>
            <person name="Zwiers L.-H."/>
            <person name="Turgeon B."/>
            <person name="Goodwin S."/>
            <person name="Spatafora J."/>
            <person name="Crous P."/>
            <person name="Grigoriev I."/>
        </authorList>
    </citation>
    <scope>NUCLEOTIDE SEQUENCE</scope>
    <source>
        <strain evidence="2">CBS 116005</strain>
    </source>
</reference>
<evidence type="ECO:0000313" key="2">
    <source>
        <dbReference type="EMBL" id="KAF2767514.1"/>
    </source>
</evidence>
<dbReference type="InterPro" id="IPR001810">
    <property type="entry name" value="F-box_dom"/>
</dbReference>
<organism evidence="2 3">
    <name type="scientific">Teratosphaeria nubilosa</name>
    <dbReference type="NCBI Taxonomy" id="161662"/>
    <lineage>
        <taxon>Eukaryota</taxon>
        <taxon>Fungi</taxon>
        <taxon>Dikarya</taxon>
        <taxon>Ascomycota</taxon>
        <taxon>Pezizomycotina</taxon>
        <taxon>Dothideomycetes</taxon>
        <taxon>Dothideomycetidae</taxon>
        <taxon>Mycosphaerellales</taxon>
        <taxon>Teratosphaeriaceae</taxon>
        <taxon>Teratosphaeria</taxon>
    </lineage>
</organism>
<keyword evidence="3" id="KW-1185">Reference proteome</keyword>
<dbReference type="Proteomes" id="UP000799436">
    <property type="component" value="Unassembled WGS sequence"/>
</dbReference>
<evidence type="ECO:0000259" key="1">
    <source>
        <dbReference type="PROSITE" id="PS50181"/>
    </source>
</evidence>
<feature type="domain" description="F-box" evidence="1">
    <location>
        <begin position="1"/>
        <end position="49"/>
    </location>
</feature>
<dbReference type="OrthoDB" id="20872at2759"/>
<dbReference type="AlphaFoldDB" id="A0A6G1L5J6"/>
<dbReference type="PROSITE" id="PS50181">
    <property type="entry name" value="FBOX"/>
    <property type="match status" value="1"/>
</dbReference>
<accession>A0A6G1L5J6</accession>
<name>A0A6G1L5J6_9PEZI</name>
<evidence type="ECO:0000313" key="3">
    <source>
        <dbReference type="Proteomes" id="UP000799436"/>
    </source>
</evidence>
<proteinExistence type="predicted"/>
<dbReference type="EMBL" id="ML995855">
    <property type="protein sequence ID" value="KAF2767514.1"/>
    <property type="molecule type" value="Genomic_DNA"/>
</dbReference>
<gene>
    <name evidence="2" type="ORF">EJ03DRAFT_329147</name>
</gene>
<sequence length="546" mass="60653">MSSISTLPPELLLNITDFIHRRSDLNNLCRVSRRLQATAIPRLYEYTKLDLDKFSSARPNGFFTAGNPGPEHVKKLSFTPSEPRDPVDAVKVMKKAILLCAKDGLRSLRLPNKIKLDDGLFVIVYMNQQRLQSVELGLPGQVLGIQLRSPTFPDAWLSTIKRLRTPELIESSQDLEAYGSLLARLHNLQELEIQTHSFTTDEADSTPLLESLDKESLALKTLLAGTKKGNEMRAMQLERLVLSRQDLSYPRRTLTSSINFSMIVTLELELCNSATTLLDTLAMDFRDHGAELKVLKAGFDSRDCTALTNFLRSFSGLRAVELYYSTDADGSNFDLSWLATHESTLKQLRVCAWDPSAMAIAGAPLRSYAPLSEGFPKLNSVATAMPTIRLSNGGAAQDDGLQAYFAAFDAIVTNCERKLVCFFGTPSMETGGLVKARSLQPLDVKEAYVELNMRRYAERLDRFVDQLFARIAAIWGSTSREAAPLLIFMDNVIREHGSDSTSPFEVISYVPSTQASALGPIRLAGIRVPIEELALIYPSKYDPTKD</sequence>
<protein>
    <recommendedName>
        <fullName evidence="1">F-box domain-containing protein</fullName>
    </recommendedName>
</protein>